<keyword evidence="2" id="KW-1185">Reference proteome</keyword>
<name>A0A9X9MBG2_GULGU</name>
<organism evidence="1 2">
    <name type="scientific">Gulo gulo</name>
    <name type="common">Wolverine</name>
    <name type="synonym">Gluton</name>
    <dbReference type="NCBI Taxonomy" id="48420"/>
    <lineage>
        <taxon>Eukaryota</taxon>
        <taxon>Metazoa</taxon>
        <taxon>Chordata</taxon>
        <taxon>Craniata</taxon>
        <taxon>Vertebrata</taxon>
        <taxon>Euteleostomi</taxon>
        <taxon>Mammalia</taxon>
        <taxon>Eutheria</taxon>
        <taxon>Laurasiatheria</taxon>
        <taxon>Carnivora</taxon>
        <taxon>Caniformia</taxon>
        <taxon>Musteloidea</taxon>
        <taxon>Mustelidae</taxon>
        <taxon>Guloninae</taxon>
        <taxon>Gulo</taxon>
    </lineage>
</organism>
<accession>A0A9X9MBG2</accession>
<dbReference type="AlphaFoldDB" id="A0A9X9MBG2"/>
<evidence type="ECO:0000313" key="1">
    <source>
        <dbReference type="EMBL" id="VCX41482.1"/>
    </source>
</evidence>
<sequence length="62" mass="7083">MLCVLEKNIHIISITSVLCTISLSLQIPHLLAICMPGRAVLNSHCEFESFYNPSFYNLSFYF</sequence>
<dbReference type="EMBL" id="CYRY02045947">
    <property type="protein sequence ID" value="VCX41482.1"/>
    <property type="molecule type" value="Genomic_DNA"/>
</dbReference>
<reference evidence="1 2" key="1">
    <citation type="submission" date="2018-10" db="EMBL/GenBank/DDBJ databases">
        <authorList>
            <person name="Ekblom R."/>
            <person name="Jareborg N."/>
        </authorList>
    </citation>
    <scope>NUCLEOTIDE SEQUENCE [LARGE SCALE GENOMIC DNA]</scope>
    <source>
        <tissue evidence="1">Muscle</tissue>
    </source>
</reference>
<protein>
    <submittedName>
        <fullName evidence="1">Uncharacterized protein</fullName>
    </submittedName>
</protein>
<gene>
    <name evidence="1" type="ORF">BN2614_LOCUS3</name>
</gene>
<feature type="non-terminal residue" evidence="1">
    <location>
        <position position="62"/>
    </location>
</feature>
<proteinExistence type="predicted"/>
<evidence type="ECO:0000313" key="2">
    <source>
        <dbReference type="Proteomes" id="UP000269945"/>
    </source>
</evidence>
<dbReference type="Proteomes" id="UP000269945">
    <property type="component" value="Unassembled WGS sequence"/>
</dbReference>
<comment type="caution">
    <text evidence="1">The sequence shown here is derived from an EMBL/GenBank/DDBJ whole genome shotgun (WGS) entry which is preliminary data.</text>
</comment>